<dbReference type="EMBL" id="JAFBMS010000002">
    <property type="protein sequence ID" value="KAG9354664.1"/>
    <property type="molecule type" value="Genomic_DNA"/>
</dbReference>
<dbReference type="SUPFAM" id="SSF81324">
    <property type="entry name" value="Voltage-gated potassium channels"/>
    <property type="match status" value="1"/>
</dbReference>
<keyword evidence="9" id="KW-0406">Ion transport</keyword>
<reference evidence="15" key="1">
    <citation type="thesis" date="2021" institute="BYU ScholarsArchive" country="Provo, UT, USA">
        <title>Applications of and Algorithms for Genome Assembly and Genomic Analyses with an Emphasis on Marine Teleosts.</title>
        <authorList>
            <person name="Pickett B.D."/>
        </authorList>
    </citation>
    <scope>NUCLEOTIDE SEQUENCE</scope>
    <source>
        <strain evidence="15">HI-2016</strain>
    </source>
</reference>
<dbReference type="AlphaFoldDB" id="A0A8T2PTJ9"/>
<dbReference type="GO" id="GO:0030171">
    <property type="term" value="F:voltage-gated proton channel activity"/>
    <property type="evidence" value="ECO:0007669"/>
    <property type="project" value="InterPro"/>
</dbReference>
<keyword evidence="3" id="KW-0813">Transport</keyword>
<organism evidence="15 16">
    <name type="scientific">Albula glossodonta</name>
    <name type="common">roundjaw bonefish</name>
    <dbReference type="NCBI Taxonomy" id="121402"/>
    <lineage>
        <taxon>Eukaryota</taxon>
        <taxon>Metazoa</taxon>
        <taxon>Chordata</taxon>
        <taxon>Craniata</taxon>
        <taxon>Vertebrata</taxon>
        <taxon>Euteleostomi</taxon>
        <taxon>Actinopterygii</taxon>
        <taxon>Neopterygii</taxon>
        <taxon>Teleostei</taxon>
        <taxon>Albuliformes</taxon>
        <taxon>Albulidae</taxon>
        <taxon>Albula</taxon>
    </lineage>
</organism>
<dbReference type="InterPro" id="IPR005821">
    <property type="entry name" value="Ion_trans_dom"/>
</dbReference>
<evidence type="ECO:0000256" key="4">
    <source>
        <dbReference type="ARBA" id="ARBA00022475"/>
    </source>
</evidence>
<comment type="subcellular location">
    <subcellularLocation>
        <location evidence="1">Cell membrane</location>
        <topology evidence="1">Multi-pass membrane protein</topology>
    </subcellularLocation>
</comment>
<dbReference type="PANTHER" id="PTHR46480:SF1">
    <property type="entry name" value="VOLTAGE-GATED HYDROGEN CHANNEL 1"/>
    <property type="match status" value="1"/>
</dbReference>
<proteinExistence type="predicted"/>
<dbReference type="InterPro" id="IPR031846">
    <property type="entry name" value="Hvcn1"/>
</dbReference>
<keyword evidence="16" id="KW-1185">Reference proteome</keyword>
<evidence type="ECO:0000256" key="6">
    <source>
        <dbReference type="ARBA" id="ARBA00022882"/>
    </source>
</evidence>
<dbReference type="OrthoDB" id="427456at2759"/>
<keyword evidence="7 13" id="KW-1133">Transmembrane helix</keyword>
<name>A0A8T2PTJ9_9TELE</name>
<keyword evidence="8" id="KW-0175">Coiled coil</keyword>
<dbReference type="Pfam" id="PF00520">
    <property type="entry name" value="Ion_trans"/>
    <property type="match status" value="1"/>
</dbReference>
<dbReference type="InterPro" id="IPR027359">
    <property type="entry name" value="Volt_channel_dom_sf"/>
</dbReference>
<dbReference type="GO" id="GO:0034702">
    <property type="term" value="C:monoatomic ion channel complex"/>
    <property type="evidence" value="ECO:0007669"/>
    <property type="project" value="UniProtKB-KW"/>
</dbReference>
<evidence type="ECO:0000256" key="5">
    <source>
        <dbReference type="ARBA" id="ARBA00022692"/>
    </source>
</evidence>
<dbReference type="FunFam" id="1.20.120.350:FF:000054">
    <property type="entry name" value="voltage-gated hydrogen channel 1"/>
    <property type="match status" value="1"/>
</dbReference>
<evidence type="ECO:0000256" key="12">
    <source>
        <dbReference type="ARBA" id="ARBA00031989"/>
    </source>
</evidence>
<comment type="caution">
    <text evidence="15">The sequence shown here is derived from an EMBL/GenBank/DDBJ whole genome shotgun (WGS) entry which is preliminary data.</text>
</comment>
<evidence type="ECO:0000256" key="13">
    <source>
        <dbReference type="SAM" id="Phobius"/>
    </source>
</evidence>
<evidence type="ECO:0000313" key="16">
    <source>
        <dbReference type="Proteomes" id="UP000824540"/>
    </source>
</evidence>
<evidence type="ECO:0000256" key="3">
    <source>
        <dbReference type="ARBA" id="ARBA00022448"/>
    </source>
</evidence>
<dbReference type="Gene3D" id="1.20.5.170">
    <property type="match status" value="1"/>
</dbReference>
<sequence length="229" mass="26426">MSQYLKHFTAVGDKQHNTPEWLDEEDHESIEDLEEVPTLQHQEPQSIRGSLCRLFSHEKFQIAVVCLVILDVMFVLCELLMDLSIIKADDNHIAPQVFHALSLTVLTFFILELAGKVFAYGLEFFKHKFEVLDGAVVIVSFVLDIIYISHEDAFNATGLLILLRLWRVARIINGVLISVKSRSHRKIQKLKETNNHLVLQINELQEHSSRVELENIRLHTLLQQHGIEF</sequence>
<dbReference type="Gene3D" id="1.20.120.350">
    <property type="entry name" value="Voltage-gated potassium channels. Chain C"/>
    <property type="match status" value="1"/>
</dbReference>
<keyword evidence="11" id="KW-0407">Ion channel</keyword>
<feature type="transmembrane region" description="Helical" evidence="13">
    <location>
        <begin position="62"/>
        <end position="86"/>
    </location>
</feature>
<evidence type="ECO:0000256" key="10">
    <source>
        <dbReference type="ARBA" id="ARBA00023136"/>
    </source>
</evidence>
<feature type="transmembrane region" description="Helical" evidence="13">
    <location>
        <begin position="131"/>
        <end position="150"/>
    </location>
</feature>
<evidence type="ECO:0000256" key="11">
    <source>
        <dbReference type="ARBA" id="ARBA00023303"/>
    </source>
</evidence>
<keyword evidence="10 13" id="KW-0472">Membrane</keyword>
<evidence type="ECO:0000313" key="15">
    <source>
        <dbReference type="EMBL" id="KAG9354664.1"/>
    </source>
</evidence>
<keyword evidence="5 13" id="KW-0812">Transmembrane</keyword>
<evidence type="ECO:0000256" key="2">
    <source>
        <dbReference type="ARBA" id="ARBA00015897"/>
    </source>
</evidence>
<feature type="domain" description="Ion transport" evidence="14">
    <location>
        <begin position="60"/>
        <end position="173"/>
    </location>
</feature>
<evidence type="ECO:0000256" key="7">
    <source>
        <dbReference type="ARBA" id="ARBA00022989"/>
    </source>
</evidence>
<evidence type="ECO:0000256" key="1">
    <source>
        <dbReference type="ARBA" id="ARBA00004651"/>
    </source>
</evidence>
<evidence type="ECO:0000259" key="14">
    <source>
        <dbReference type="Pfam" id="PF00520"/>
    </source>
</evidence>
<gene>
    <name evidence="15" type="ORF">JZ751_001377</name>
</gene>
<keyword evidence="6" id="KW-0851">Voltage-gated channel</keyword>
<protein>
    <recommendedName>
        <fullName evidence="2">Voltage-gated hydrogen channel 1</fullName>
    </recommendedName>
    <alternativeName>
        <fullName evidence="12">Hydrogen voltage-gated channel 1</fullName>
    </alternativeName>
</protein>
<keyword evidence="4" id="KW-1003">Cell membrane</keyword>
<dbReference type="GO" id="GO:0005886">
    <property type="term" value="C:plasma membrane"/>
    <property type="evidence" value="ECO:0007669"/>
    <property type="project" value="UniProtKB-SubCell"/>
</dbReference>
<accession>A0A8T2PTJ9</accession>
<evidence type="ECO:0000256" key="9">
    <source>
        <dbReference type="ARBA" id="ARBA00023065"/>
    </source>
</evidence>
<dbReference type="GO" id="GO:0010043">
    <property type="term" value="P:response to zinc ion"/>
    <property type="evidence" value="ECO:0007669"/>
    <property type="project" value="UniProtKB-ARBA"/>
</dbReference>
<dbReference type="PANTHER" id="PTHR46480">
    <property type="entry name" value="F20B24.22"/>
    <property type="match status" value="1"/>
</dbReference>
<evidence type="ECO:0000256" key="8">
    <source>
        <dbReference type="ARBA" id="ARBA00023054"/>
    </source>
</evidence>
<dbReference type="Proteomes" id="UP000824540">
    <property type="component" value="Unassembled WGS sequence"/>
</dbReference>
<feature type="transmembrane region" description="Helical" evidence="13">
    <location>
        <begin position="98"/>
        <end position="119"/>
    </location>
</feature>